<dbReference type="EMBL" id="JANEYG010000008">
    <property type="protein sequence ID" value="KAJ8921972.1"/>
    <property type="molecule type" value="Genomic_DNA"/>
</dbReference>
<protein>
    <submittedName>
        <fullName evidence="2">Uncharacterized protein</fullName>
    </submittedName>
</protein>
<dbReference type="AlphaFoldDB" id="A0AAV8W6K4"/>
<name>A0AAV8W6K4_9CUCU</name>
<keyword evidence="1" id="KW-0732">Signal</keyword>
<gene>
    <name evidence="2" type="ORF">NQ315_008609</name>
</gene>
<evidence type="ECO:0000256" key="1">
    <source>
        <dbReference type="SAM" id="SignalP"/>
    </source>
</evidence>
<evidence type="ECO:0000313" key="2">
    <source>
        <dbReference type="EMBL" id="KAJ8921972.1"/>
    </source>
</evidence>
<proteinExistence type="predicted"/>
<sequence>MTGNYLRFILLYFSAVFNVSRGQDTQIPNPLFHFPGGSDPFQGIIVAIDLPLHPEGFEDLHFSILCEAAYLLPTNETSFEYPPDSRRKSESGL</sequence>
<keyword evidence="3" id="KW-1185">Reference proteome</keyword>
<comment type="caution">
    <text evidence="2">The sequence shown here is derived from an EMBL/GenBank/DDBJ whole genome shotgun (WGS) entry which is preliminary data.</text>
</comment>
<reference evidence="2 3" key="1">
    <citation type="journal article" date="2023" name="Insect Mol. Biol.">
        <title>Genome sequencing provides insights into the evolution of gene families encoding plant cell wall-degrading enzymes in longhorned beetles.</title>
        <authorList>
            <person name="Shin N.R."/>
            <person name="Okamura Y."/>
            <person name="Kirsch R."/>
            <person name="Pauchet Y."/>
        </authorList>
    </citation>
    <scope>NUCLEOTIDE SEQUENCE [LARGE SCALE GENOMIC DNA]</scope>
    <source>
        <strain evidence="2">EAD_L_NR</strain>
    </source>
</reference>
<accession>A0AAV8W6K4</accession>
<organism evidence="2 3">
    <name type="scientific">Exocentrus adspersus</name>
    <dbReference type="NCBI Taxonomy" id="1586481"/>
    <lineage>
        <taxon>Eukaryota</taxon>
        <taxon>Metazoa</taxon>
        <taxon>Ecdysozoa</taxon>
        <taxon>Arthropoda</taxon>
        <taxon>Hexapoda</taxon>
        <taxon>Insecta</taxon>
        <taxon>Pterygota</taxon>
        <taxon>Neoptera</taxon>
        <taxon>Endopterygota</taxon>
        <taxon>Coleoptera</taxon>
        <taxon>Polyphaga</taxon>
        <taxon>Cucujiformia</taxon>
        <taxon>Chrysomeloidea</taxon>
        <taxon>Cerambycidae</taxon>
        <taxon>Lamiinae</taxon>
        <taxon>Acanthocinini</taxon>
        <taxon>Exocentrus</taxon>
    </lineage>
</organism>
<evidence type="ECO:0000313" key="3">
    <source>
        <dbReference type="Proteomes" id="UP001159042"/>
    </source>
</evidence>
<feature type="chain" id="PRO_5043631037" evidence="1">
    <location>
        <begin position="23"/>
        <end position="93"/>
    </location>
</feature>
<dbReference type="Proteomes" id="UP001159042">
    <property type="component" value="Unassembled WGS sequence"/>
</dbReference>
<feature type="signal peptide" evidence="1">
    <location>
        <begin position="1"/>
        <end position="22"/>
    </location>
</feature>